<dbReference type="GO" id="GO:0016620">
    <property type="term" value="F:oxidoreductase activity, acting on the aldehyde or oxo group of donors, NAD or NADP as acceptor"/>
    <property type="evidence" value="ECO:0007669"/>
    <property type="project" value="InterPro"/>
</dbReference>
<dbReference type="Pfam" id="PF01118">
    <property type="entry name" value="Semialdhyde_dh"/>
    <property type="match status" value="1"/>
</dbReference>
<sequence length="324" mass="34684">MSKPCRLALVGATGAMGEMVLEQLDSQAVPVTTLYPLASTDSSGDTIEWQGKSLRVSAVDDFDFSQADIVVFAASERVVQRHAARAQASGCMVLDLSGGLPGASLMVLEGDITSSSMVVAEPLAHMLARVLPSFEEEWGVAAVHVTALYPAASRGRDAVEELAQQTVALFNNQDVELASFPVRSAFNAIPQVGAFIDAQHTRTEQRVAEQLPGLLQRDDLLVSVTAVQAPVFYGLAASVTLELDHEASEEAVRTRLDTAQTVLLRDEAKAGGYMTPIDVIGKADVFVSRLRQISPRRVGFWLCADPMCLNATAVVQCVANWVQA</sequence>
<dbReference type="CDD" id="cd18129">
    <property type="entry name" value="ASADH_C_USG1_like"/>
    <property type="match status" value="1"/>
</dbReference>
<reference evidence="3 4" key="1">
    <citation type="submission" date="2020-04" db="EMBL/GenBank/DDBJ databases">
        <title>Draft genome of Leeia sp. IMCC25680.</title>
        <authorList>
            <person name="Song J."/>
            <person name="Cho J.-C."/>
        </authorList>
    </citation>
    <scope>NUCLEOTIDE SEQUENCE [LARGE SCALE GENOMIC DNA]</scope>
    <source>
        <strain evidence="3 4">IMCC25680</strain>
    </source>
</reference>
<comment type="similarity">
    <text evidence="1">Belongs to the aspartate-semialdehyde dehydrogenase family.</text>
</comment>
<dbReference type="Gene3D" id="3.30.360.10">
    <property type="entry name" value="Dihydrodipicolinate Reductase, domain 2"/>
    <property type="match status" value="1"/>
</dbReference>
<evidence type="ECO:0000313" key="4">
    <source>
        <dbReference type="Proteomes" id="UP000587991"/>
    </source>
</evidence>
<dbReference type="EMBL" id="JABAIM010000001">
    <property type="protein sequence ID" value="NLR73974.1"/>
    <property type="molecule type" value="Genomic_DNA"/>
</dbReference>
<dbReference type="InterPro" id="IPR012280">
    <property type="entry name" value="Semialdhyde_DH_dimer_dom"/>
</dbReference>
<dbReference type="SMART" id="SM00859">
    <property type="entry name" value="Semialdhyde_dh"/>
    <property type="match status" value="1"/>
</dbReference>
<comment type="caution">
    <text evidence="3">The sequence shown here is derived from an EMBL/GenBank/DDBJ whole genome shotgun (WGS) entry which is preliminary data.</text>
</comment>
<dbReference type="SUPFAM" id="SSF55347">
    <property type="entry name" value="Glyceraldehyde-3-phosphate dehydrogenase-like, C-terminal domain"/>
    <property type="match status" value="1"/>
</dbReference>
<evidence type="ECO:0000256" key="1">
    <source>
        <dbReference type="ARBA" id="ARBA00010584"/>
    </source>
</evidence>
<dbReference type="CDD" id="cd17894">
    <property type="entry name" value="ASADH_USG1_N"/>
    <property type="match status" value="1"/>
</dbReference>
<dbReference type="Proteomes" id="UP000587991">
    <property type="component" value="Unassembled WGS sequence"/>
</dbReference>
<organism evidence="3 4">
    <name type="scientific">Leeia aquatica</name>
    <dbReference type="NCBI Taxonomy" id="2725557"/>
    <lineage>
        <taxon>Bacteria</taxon>
        <taxon>Pseudomonadati</taxon>
        <taxon>Pseudomonadota</taxon>
        <taxon>Betaproteobacteria</taxon>
        <taxon>Neisseriales</taxon>
        <taxon>Leeiaceae</taxon>
        <taxon>Leeia</taxon>
    </lineage>
</organism>
<dbReference type="GO" id="GO:0046983">
    <property type="term" value="F:protein dimerization activity"/>
    <property type="evidence" value="ECO:0007669"/>
    <property type="project" value="InterPro"/>
</dbReference>
<evidence type="ECO:0000259" key="2">
    <source>
        <dbReference type="SMART" id="SM00859"/>
    </source>
</evidence>
<dbReference type="PANTHER" id="PTHR46278:SF2">
    <property type="entry name" value="ASPARTATE-SEMIALDEHYDE DEHYDROGENASE"/>
    <property type="match status" value="1"/>
</dbReference>
<gene>
    <name evidence="3" type="ORF">HF682_02215</name>
</gene>
<keyword evidence="4" id="KW-1185">Reference proteome</keyword>
<dbReference type="InterPro" id="IPR000534">
    <property type="entry name" value="Semialdehyde_DH_NAD-bd"/>
</dbReference>
<dbReference type="Gene3D" id="3.40.50.720">
    <property type="entry name" value="NAD(P)-binding Rossmann-like Domain"/>
    <property type="match status" value="1"/>
</dbReference>
<protein>
    <recommendedName>
        <fullName evidence="2">Semialdehyde dehydrogenase NAD-binding domain-containing protein</fullName>
    </recommendedName>
</protein>
<evidence type="ECO:0000313" key="3">
    <source>
        <dbReference type="EMBL" id="NLR73974.1"/>
    </source>
</evidence>
<dbReference type="AlphaFoldDB" id="A0A847S2J7"/>
<dbReference type="RefSeq" id="WP_168875622.1">
    <property type="nucleotide sequence ID" value="NZ_JABAIM010000001.1"/>
</dbReference>
<dbReference type="Pfam" id="PF02774">
    <property type="entry name" value="Semialdhyde_dhC"/>
    <property type="match status" value="1"/>
</dbReference>
<dbReference type="PIRSF" id="PIRSF000148">
    <property type="entry name" value="ASA_dh"/>
    <property type="match status" value="1"/>
</dbReference>
<dbReference type="GO" id="GO:0051287">
    <property type="term" value="F:NAD binding"/>
    <property type="evidence" value="ECO:0007669"/>
    <property type="project" value="InterPro"/>
</dbReference>
<proteinExistence type="inferred from homology"/>
<accession>A0A847S2J7</accession>
<feature type="domain" description="Semialdehyde dehydrogenase NAD-binding" evidence="2">
    <location>
        <begin position="6"/>
        <end position="130"/>
    </location>
</feature>
<dbReference type="InterPro" id="IPR036291">
    <property type="entry name" value="NAD(P)-bd_dom_sf"/>
</dbReference>
<name>A0A847S2J7_9NEIS</name>
<dbReference type="GO" id="GO:0008652">
    <property type="term" value="P:amino acid biosynthetic process"/>
    <property type="evidence" value="ECO:0007669"/>
    <property type="project" value="InterPro"/>
</dbReference>
<dbReference type="PANTHER" id="PTHR46278">
    <property type="entry name" value="DEHYDROGENASE, PUTATIVE-RELATED"/>
    <property type="match status" value="1"/>
</dbReference>
<dbReference type="SUPFAM" id="SSF51735">
    <property type="entry name" value="NAD(P)-binding Rossmann-fold domains"/>
    <property type="match status" value="1"/>
</dbReference>